<dbReference type="Proteomes" id="UP000662783">
    <property type="component" value="Chromosome"/>
</dbReference>
<dbReference type="Gene3D" id="3.40.250.10">
    <property type="entry name" value="Rhodanese-like domain"/>
    <property type="match status" value="1"/>
</dbReference>
<dbReference type="EMBL" id="CP070608">
    <property type="protein sequence ID" value="QSE99212.1"/>
    <property type="molecule type" value="Genomic_DNA"/>
</dbReference>
<evidence type="ECO:0000259" key="1">
    <source>
        <dbReference type="PROSITE" id="PS50206"/>
    </source>
</evidence>
<dbReference type="PROSITE" id="PS50206">
    <property type="entry name" value="RHODANESE_3"/>
    <property type="match status" value="1"/>
</dbReference>
<dbReference type="AlphaFoldDB" id="A0A974WL38"/>
<reference evidence="2" key="1">
    <citation type="submission" date="2021-02" db="EMBL/GenBank/DDBJ databases">
        <title>Fulvivirga sp. S481 isolated from sea water.</title>
        <authorList>
            <person name="Bae S.S."/>
            <person name="Baek K."/>
        </authorList>
    </citation>
    <scope>NUCLEOTIDE SEQUENCE</scope>
    <source>
        <strain evidence="2">S481</strain>
    </source>
</reference>
<evidence type="ECO:0000313" key="3">
    <source>
        <dbReference type="Proteomes" id="UP000662783"/>
    </source>
</evidence>
<dbReference type="InterPro" id="IPR050229">
    <property type="entry name" value="GlpE_sulfurtransferase"/>
</dbReference>
<dbReference type="SUPFAM" id="SSF52821">
    <property type="entry name" value="Rhodanese/Cell cycle control phosphatase"/>
    <property type="match status" value="1"/>
</dbReference>
<gene>
    <name evidence="2" type="ORF">JR347_09025</name>
</gene>
<organism evidence="2 3">
    <name type="scientific">Fulvivirga lutea</name>
    <dbReference type="NCBI Taxonomy" id="2810512"/>
    <lineage>
        <taxon>Bacteria</taxon>
        <taxon>Pseudomonadati</taxon>
        <taxon>Bacteroidota</taxon>
        <taxon>Cytophagia</taxon>
        <taxon>Cytophagales</taxon>
        <taxon>Fulvivirgaceae</taxon>
        <taxon>Fulvivirga</taxon>
    </lineage>
</organism>
<dbReference type="SMART" id="SM00450">
    <property type="entry name" value="RHOD"/>
    <property type="match status" value="1"/>
</dbReference>
<dbReference type="InterPro" id="IPR036873">
    <property type="entry name" value="Rhodanese-like_dom_sf"/>
</dbReference>
<dbReference type="PANTHER" id="PTHR43031">
    <property type="entry name" value="FAD-DEPENDENT OXIDOREDUCTASE"/>
    <property type="match status" value="1"/>
</dbReference>
<dbReference type="InterPro" id="IPR001763">
    <property type="entry name" value="Rhodanese-like_dom"/>
</dbReference>
<dbReference type="Pfam" id="PF00581">
    <property type="entry name" value="Rhodanese"/>
    <property type="match status" value="1"/>
</dbReference>
<dbReference type="CDD" id="cd00158">
    <property type="entry name" value="RHOD"/>
    <property type="match status" value="1"/>
</dbReference>
<evidence type="ECO:0000313" key="2">
    <source>
        <dbReference type="EMBL" id="QSE99212.1"/>
    </source>
</evidence>
<accession>A0A974WL38</accession>
<proteinExistence type="predicted"/>
<dbReference type="RefSeq" id="WP_205723723.1">
    <property type="nucleotide sequence ID" value="NZ_CP070608.1"/>
</dbReference>
<dbReference type="KEGG" id="fuv:JR347_09025"/>
<feature type="domain" description="Rhodanese" evidence="1">
    <location>
        <begin position="15"/>
        <end position="97"/>
    </location>
</feature>
<name>A0A974WL38_9BACT</name>
<sequence length="97" mass="10889">MSVISATELKNRLTNGENLIIIDVREAWEYDELNIGAENIPLADLPHSLHKLDYCRNKEVIVHCKSGSRSNQAMKYLTQQGFKNVKSLQGGIEGYLG</sequence>
<protein>
    <submittedName>
        <fullName evidence="2">Rhodanese-like domain-containing protein</fullName>
    </submittedName>
</protein>
<dbReference type="PANTHER" id="PTHR43031:SF17">
    <property type="entry name" value="SULFURTRANSFERASE YTWF-RELATED"/>
    <property type="match status" value="1"/>
</dbReference>
<keyword evidence="3" id="KW-1185">Reference proteome</keyword>